<feature type="region of interest" description="Disordered" evidence="1">
    <location>
        <begin position="24"/>
        <end position="44"/>
    </location>
</feature>
<proteinExistence type="predicted"/>
<gene>
    <name evidence="2" type="ORF">BT67DRAFT_140988</name>
</gene>
<sequence length="205" mass="22250">MLSQSPLMGPGLFGAGMKRQTSSTCCQRPLSGTHKNGPARNTAGLDRQDPRHLLIVAHSQKPFLVIWNITSQGSCSIAGVCLNLTIGHLPSDFQLSNFTMQMPCFAPDDHSILFRKVALAVPHVSMHSTDDPGEITCVEIVLCMYGCQSTPLQRPTRQALVGEAHSMNVQNTRRMECHPGTAPIVARGYTDTPEMTWNVLGTHGG</sequence>
<dbReference type="EMBL" id="MU853421">
    <property type="protein sequence ID" value="KAK4131982.1"/>
    <property type="molecule type" value="Genomic_DNA"/>
</dbReference>
<name>A0AAN6UFD8_9PEZI</name>
<reference evidence="2" key="1">
    <citation type="journal article" date="2023" name="Mol. Phylogenet. Evol.">
        <title>Genome-scale phylogeny and comparative genomics of the fungal order Sordariales.</title>
        <authorList>
            <person name="Hensen N."/>
            <person name="Bonometti L."/>
            <person name="Westerberg I."/>
            <person name="Brannstrom I.O."/>
            <person name="Guillou S."/>
            <person name="Cros-Aarteil S."/>
            <person name="Calhoun S."/>
            <person name="Haridas S."/>
            <person name="Kuo A."/>
            <person name="Mondo S."/>
            <person name="Pangilinan J."/>
            <person name="Riley R."/>
            <person name="LaButti K."/>
            <person name="Andreopoulos B."/>
            <person name="Lipzen A."/>
            <person name="Chen C."/>
            <person name="Yan M."/>
            <person name="Daum C."/>
            <person name="Ng V."/>
            <person name="Clum A."/>
            <person name="Steindorff A."/>
            <person name="Ohm R.A."/>
            <person name="Martin F."/>
            <person name="Silar P."/>
            <person name="Natvig D.O."/>
            <person name="Lalanne C."/>
            <person name="Gautier V."/>
            <person name="Ament-Velasquez S.L."/>
            <person name="Kruys A."/>
            <person name="Hutchinson M.I."/>
            <person name="Powell A.J."/>
            <person name="Barry K."/>
            <person name="Miller A.N."/>
            <person name="Grigoriev I.V."/>
            <person name="Debuchy R."/>
            <person name="Gladieux P."/>
            <person name="Hiltunen Thoren M."/>
            <person name="Johannesson H."/>
        </authorList>
    </citation>
    <scope>NUCLEOTIDE SEQUENCE</scope>
    <source>
        <strain evidence="2">CBS 123565</strain>
    </source>
</reference>
<reference evidence="2" key="2">
    <citation type="submission" date="2023-05" db="EMBL/GenBank/DDBJ databases">
        <authorList>
            <consortium name="Lawrence Berkeley National Laboratory"/>
            <person name="Steindorff A."/>
            <person name="Hensen N."/>
            <person name="Bonometti L."/>
            <person name="Westerberg I."/>
            <person name="Brannstrom I.O."/>
            <person name="Guillou S."/>
            <person name="Cros-Aarteil S."/>
            <person name="Calhoun S."/>
            <person name="Haridas S."/>
            <person name="Kuo A."/>
            <person name="Mondo S."/>
            <person name="Pangilinan J."/>
            <person name="Riley R."/>
            <person name="Labutti K."/>
            <person name="Andreopoulos B."/>
            <person name="Lipzen A."/>
            <person name="Chen C."/>
            <person name="Yanf M."/>
            <person name="Daum C."/>
            <person name="Ng V."/>
            <person name="Clum A."/>
            <person name="Ohm R."/>
            <person name="Martin F."/>
            <person name="Silar P."/>
            <person name="Natvig D."/>
            <person name="Lalanne C."/>
            <person name="Gautier V."/>
            <person name="Ament-Velasquez S.L."/>
            <person name="Kruys A."/>
            <person name="Hutchinson M.I."/>
            <person name="Powell A.J."/>
            <person name="Barry K."/>
            <person name="Miller A.N."/>
            <person name="Grigoriev I.V."/>
            <person name="Debuchy R."/>
            <person name="Gladieux P."/>
            <person name="Thoren M.H."/>
            <person name="Johannesson H."/>
        </authorList>
    </citation>
    <scope>NUCLEOTIDE SEQUENCE</scope>
    <source>
        <strain evidence="2">CBS 123565</strain>
    </source>
</reference>
<keyword evidence="3" id="KW-1185">Reference proteome</keyword>
<dbReference type="Proteomes" id="UP001304895">
    <property type="component" value="Unassembled WGS sequence"/>
</dbReference>
<evidence type="ECO:0000313" key="3">
    <source>
        <dbReference type="Proteomes" id="UP001304895"/>
    </source>
</evidence>
<evidence type="ECO:0000313" key="2">
    <source>
        <dbReference type="EMBL" id="KAK4131982.1"/>
    </source>
</evidence>
<comment type="caution">
    <text evidence="2">The sequence shown here is derived from an EMBL/GenBank/DDBJ whole genome shotgun (WGS) entry which is preliminary data.</text>
</comment>
<protein>
    <submittedName>
        <fullName evidence="2">Uncharacterized protein</fullName>
    </submittedName>
</protein>
<evidence type="ECO:0000256" key="1">
    <source>
        <dbReference type="SAM" id="MobiDB-lite"/>
    </source>
</evidence>
<accession>A0AAN6UFD8</accession>
<dbReference type="AlphaFoldDB" id="A0AAN6UFD8"/>
<organism evidence="2 3">
    <name type="scientific">Trichocladium antarcticum</name>
    <dbReference type="NCBI Taxonomy" id="1450529"/>
    <lineage>
        <taxon>Eukaryota</taxon>
        <taxon>Fungi</taxon>
        <taxon>Dikarya</taxon>
        <taxon>Ascomycota</taxon>
        <taxon>Pezizomycotina</taxon>
        <taxon>Sordariomycetes</taxon>
        <taxon>Sordariomycetidae</taxon>
        <taxon>Sordariales</taxon>
        <taxon>Chaetomiaceae</taxon>
        <taxon>Trichocladium</taxon>
    </lineage>
</organism>